<dbReference type="Pfam" id="PF03140">
    <property type="entry name" value="DUF247"/>
    <property type="match status" value="2"/>
</dbReference>
<reference evidence="2 3" key="1">
    <citation type="journal article" date="2020" name="Mol. Plant">
        <title>The Chromosome-Based Rubber Tree Genome Provides New Insights into Spurge Genome Evolution and Rubber Biosynthesis.</title>
        <authorList>
            <person name="Liu J."/>
            <person name="Shi C."/>
            <person name="Shi C.C."/>
            <person name="Li W."/>
            <person name="Zhang Q.J."/>
            <person name="Zhang Y."/>
            <person name="Li K."/>
            <person name="Lu H.F."/>
            <person name="Shi C."/>
            <person name="Zhu S.T."/>
            <person name="Xiao Z.Y."/>
            <person name="Nan H."/>
            <person name="Yue Y."/>
            <person name="Zhu X.G."/>
            <person name="Wu Y."/>
            <person name="Hong X.N."/>
            <person name="Fan G.Y."/>
            <person name="Tong Y."/>
            <person name="Zhang D."/>
            <person name="Mao C.L."/>
            <person name="Liu Y.L."/>
            <person name="Hao S.J."/>
            <person name="Liu W.Q."/>
            <person name="Lv M.Q."/>
            <person name="Zhang H.B."/>
            <person name="Liu Y."/>
            <person name="Hu-Tang G.R."/>
            <person name="Wang J.P."/>
            <person name="Wang J.H."/>
            <person name="Sun Y.H."/>
            <person name="Ni S.B."/>
            <person name="Chen W.B."/>
            <person name="Zhang X.C."/>
            <person name="Jiao Y.N."/>
            <person name="Eichler E.E."/>
            <person name="Li G.H."/>
            <person name="Liu X."/>
            <person name="Gao L.Z."/>
        </authorList>
    </citation>
    <scope>NUCLEOTIDE SEQUENCE [LARGE SCALE GENOMIC DNA]</scope>
    <source>
        <strain evidence="3">cv. GT1</strain>
        <tissue evidence="2">Leaf</tissue>
    </source>
</reference>
<sequence length="446" mass="51483">MARTEEIVREDTNETETLDRNLLNDIERTVGSLKPPLSPDCCIYRVPKRLREVNEAAYTPQVVSIGTLHYGKKSLKKMENQKVRYLANFLRVAKGFNIRLEELVRYIKREEKSIRQCYAETFDYLSSDKFVKMVLVDSAFIIELFLRISMGELYDLAFCSHATHLPSFLKLTSEYFEEYYEQEKPLPETNDVKHFTDLLRYFRLSRSPECTSSISRFSDCNKHSKTLLRKVMHSVNPLRAFLGLTTCQKSGEKKGVIELPGDKNGKIEHLYSAVELYEAGVKFKVSQSECLLDIKFTADGTLEMPCFKLYDFTESYIRNLMALEQCHYPADAKICDYIGLMDYLINTVNDVELLVKKKIIVNWLGDHNAAAALVNKLQLQILEVKGNHFSNIFRDLNAYYEVPHHKWKATLKHEYFRSPWRGASTTAAIILLVLTAIQTVCSLIGR</sequence>
<feature type="transmembrane region" description="Helical" evidence="1">
    <location>
        <begin position="427"/>
        <end position="445"/>
    </location>
</feature>
<evidence type="ECO:0000256" key="1">
    <source>
        <dbReference type="SAM" id="Phobius"/>
    </source>
</evidence>
<evidence type="ECO:0000313" key="2">
    <source>
        <dbReference type="EMBL" id="KAF2300969.1"/>
    </source>
</evidence>
<keyword evidence="1" id="KW-0812">Transmembrane</keyword>
<organism evidence="2 3">
    <name type="scientific">Hevea brasiliensis</name>
    <name type="common">Para rubber tree</name>
    <name type="synonym">Siphonia brasiliensis</name>
    <dbReference type="NCBI Taxonomy" id="3981"/>
    <lineage>
        <taxon>Eukaryota</taxon>
        <taxon>Viridiplantae</taxon>
        <taxon>Streptophyta</taxon>
        <taxon>Embryophyta</taxon>
        <taxon>Tracheophyta</taxon>
        <taxon>Spermatophyta</taxon>
        <taxon>Magnoliopsida</taxon>
        <taxon>eudicotyledons</taxon>
        <taxon>Gunneridae</taxon>
        <taxon>Pentapetalae</taxon>
        <taxon>rosids</taxon>
        <taxon>fabids</taxon>
        <taxon>Malpighiales</taxon>
        <taxon>Euphorbiaceae</taxon>
        <taxon>Crotonoideae</taxon>
        <taxon>Micrandreae</taxon>
        <taxon>Hevea</taxon>
    </lineage>
</organism>
<dbReference type="PANTHER" id="PTHR31170:SF9">
    <property type="entry name" value="PROTEIN, PUTATIVE (DUF247)-RELATED"/>
    <property type="match status" value="1"/>
</dbReference>
<dbReference type="Proteomes" id="UP000467840">
    <property type="component" value="Chromosome 4"/>
</dbReference>
<proteinExistence type="predicted"/>
<evidence type="ECO:0000313" key="3">
    <source>
        <dbReference type="Proteomes" id="UP000467840"/>
    </source>
</evidence>
<dbReference type="AlphaFoldDB" id="A0A6A6LMX5"/>
<keyword evidence="1" id="KW-0472">Membrane</keyword>
<protein>
    <submittedName>
        <fullName evidence="2">Uncharacterized protein</fullName>
    </submittedName>
</protein>
<dbReference type="PANTHER" id="PTHR31170">
    <property type="entry name" value="BNAC04G53230D PROTEIN"/>
    <property type="match status" value="1"/>
</dbReference>
<gene>
    <name evidence="2" type="ORF">GH714_018714</name>
</gene>
<dbReference type="EMBL" id="JAAGAX010000010">
    <property type="protein sequence ID" value="KAF2300969.1"/>
    <property type="molecule type" value="Genomic_DNA"/>
</dbReference>
<accession>A0A6A6LMX5</accession>
<keyword evidence="3" id="KW-1185">Reference proteome</keyword>
<name>A0A6A6LMX5_HEVBR</name>
<dbReference type="InterPro" id="IPR004158">
    <property type="entry name" value="DUF247_pln"/>
</dbReference>
<comment type="caution">
    <text evidence="2">The sequence shown here is derived from an EMBL/GenBank/DDBJ whole genome shotgun (WGS) entry which is preliminary data.</text>
</comment>
<keyword evidence="1" id="KW-1133">Transmembrane helix</keyword>